<keyword evidence="11" id="KW-0238">DNA-binding</keyword>
<dbReference type="InterPro" id="IPR042493">
    <property type="entry name" value="XPD_DNA_FeS"/>
</dbReference>
<keyword evidence="6" id="KW-0378">Hydrolase</keyword>
<dbReference type="RefSeq" id="WP_283473659.1">
    <property type="nucleotide sequence ID" value="NZ_CP114501.1"/>
</dbReference>
<dbReference type="Pfam" id="PF13307">
    <property type="entry name" value="Helicase_C_2"/>
    <property type="match status" value="1"/>
</dbReference>
<name>A0ABD7YTP0_9LACO</name>
<dbReference type="GO" id="GO:0016787">
    <property type="term" value="F:hydrolase activity"/>
    <property type="evidence" value="ECO:0007669"/>
    <property type="project" value="UniProtKB-KW"/>
</dbReference>
<dbReference type="EC" id="5.6.2.3" evidence="15"/>
<evidence type="ECO:0000256" key="3">
    <source>
        <dbReference type="ARBA" id="ARBA00022723"/>
    </source>
</evidence>
<dbReference type="PANTHER" id="PTHR11472:SF34">
    <property type="entry name" value="REGULATOR OF TELOMERE ELONGATION HELICASE 1"/>
    <property type="match status" value="1"/>
</dbReference>
<dbReference type="InterPro" id="IPR014001">
    <property type="entry name" value="Helicase_ATP-bd"/>
</dbReference>
<dbReference type="GO" id="GO:0043139">
    <property type="term" value="F:5'-3' DNA helicase activity"/>
    <property type="evidence" value="ECO:0007669"/>
    <property type="project" value="UniProtKB-EC"/>
</dbReference>
<dbReference type="Pfam" id="PF00270">
    <property type="entry name" value="DEAD"/>
    <property type="match status" value="1"/>
</dbReference>
<dbReference type="InterPro" id="IPR027417">
    <property type="entry name" value="P-loop_NTPase"/>
</dbReference>
<keyword evidence="2" id="KW-0004">4Fe-4S</keyword>
<dbReference type="GO" id="GO:0005524">
    <property type="term" value="F:ATP binding"/>
    <property type="evidence" value="ECO:0007669"/>
    <property type="project" value="UniProtKB-KW"/>
</dbReference>
<evidence type="ECO:0000256" key="13">
    <source>
        <dbReference type="ARBA" id="ARBA00023235"/>
    </source>
</evidence>
<feature type="domain" description="Helicase ATP-binding" evidence="17">
    <location>
        <begin position="180"/>
        <end position="433"/>
    </location>
</feature>
<comment type="catalytic activity">
    <reaction evidence="16">
        <text>ATP + H2O = ADP + phosphate + H(+)</text>
        <dbReference type="Rhea" id="RHEA:13065"/>
        <dbReference type="ChEBI" id="CHEBI:15377"/>
        <dbReference type="ChEBI" id="CHEBI:15378"/>
        <dbReference type="ChEBI" id="CHEBI:30616"/>
        <dbReference type="ChEBI" id="CHEBI:43474"/>
        <dbReference type="ChEBI" id="CHEBI:456216"/>
        <dbReference type="EC" id="5.6.2.3"/>
    </reaction>
</comment>
<evidence type="ECO:0000256" key="1">
    <source>
        <dbReference type="ARBA" id="ARBA00001966"/>
    </source>
</evidence>
<evidence type="ECO:0000256" key="14">
    <source>
        <dbReference type="ARBA" id="ARBA00038058"/>
    </source>
</evidence>
<keyword evidence="13" id="KW-0413">Isomerase</keyword>
<dbReference type="Pfam" id="PF06733">
    <property type="entry name" value="DEAD_2"/>
    <property type="match status" value="1"/>
</dbReference>
<keyword evidence="4" id="KW-0547">Nucleotide-binding</keyword>
<dbReference type="SMART" id="SM00487">
    <property type="entry name" value="DEXDc"/>
    <property type="match status" value="1"/>
</dbReference>
<dbReference type="InterPro" id="IPR045028">
    <property type="entry name" value="DinG/Rad3-like"/>
</dbReference>
<dbReference type="InterPro" id="IPR011604">
    <property type="entry name" value="PDDEXK-like_dom_sf"/>
</dbReference>
<sequence length="790" mass="90744">MSTSIGVRKLVEFILKKGNLTSDTNSQNTALDGISIHQRLQKKFSNDTKSEIALKKELDIDGETWIIHGRADGIKYIDDRPQQVIEIKTSSPEFSELAPNTLELYWAQAKIYAHIIMEQEQLSELSLKLIYVQTTDNTISEETQVISQTDAQNFFDNIIAEFTNWIKLQHQLQKERNHSINELDFPFSSYRKNQHEFAAAVYKTIALNKKLLVEAPTGTGKTISTIFPAVKALGTKKCQKIFYLTAKQSTRKVAEETLQLLVKHGLSITAITLTSKEQITFPEELDLADDENPYYLGYYDRLRPALIDILTNEKVITRKIVETYAKKHMLDPFEFSLDISNSCDVVVCDYNYLFDPLVKLQRFFTERNYAYTFLLDEAHNLVSRSRDMYTKEISSQQIKDLLDKLQKLPHPPQKIVDKLNTLLNDFDLIKGPLVNYQQADVIIEEKLASLTKKLMYFCDFTTDWLAENPHFSLKDDLLEFFFATYAFVKISDYYNDSFRTHLFITENSELLIRVFCLDSSELIANSLNLGGSAVLFSATLSPLNYYQEMFGLIDNSLLYQLSSPFDESNLNLLITSYIPVTYQQRQQSLGKIINAIHTMITTKQGNYLIFLPSYTFLKQVVVAFNQAYPHIDTVIQENDMTREQQEDFLNYFIENPTKILVGFAVLGGSFSEGIDLKGNRLSGVAIVSVGLPKLSKETNELQSYFNNKQKDGFQYAYQLPGLNNIFQAAGRVIRSSTDVGVVLLIDNRFATSRYAKFFPPHWKYAQIIHNQYELEQNLSTFWNNNKNKDS</sequence>
<gene>
    <name evidence="18" type="ORF">O2U02_07670</name>
</gene>
<evidence type="ECO:0000256" key="5">
    <source>
        <dbReference type="ARBA" id="ARBA00022763"/>
    </source>
</evidence>
<dbReference type="InterPro" id="IPR010614">
    <property type="entry name" value="RAD3-like_helicase_DEAD"/>
</dbReference>
<dbReference type="InterPro" id="IPR014013">
    <property type="entry name" value="Helic_SF1/SF2_ATP-bd_DinG/Rad3"/>
</dbReference>
<dbReference type="InterPro" id="IPR006554">
    <property type="entry name" value="Helicase-like_DEXD_c2"/>
</dbReference>
<dbReference type="SMART" id="SM00488">
    <property type="entry name" value="DEXDc2"/>
    <property type="match status" value="1"/>
</dbReference>
<dbReference type="Gene3D" id="1.10.275.40">
    <property type="match status" value="1"/>
</dbReference>
<dbReference type="EMBL" id="CP114509">
    <property type="protein sequence ID" value="WHS17337.1"/>
    <property type="molecule type" value="Genomic_DNA"/>
</dbReference>
<dbReference type="PANTHER" id="PTHR11472">
    <property type="entry name" value="DNA REPAIR DEAD HELICASE RAD3/XP-D SUBFAMILY MEMBER"/>
    <property type="match status" value="1"/>
</dbReference>
<dbReference type="AlphaFoldDB" id="A0ABD7YTP0"/>
<keyword evidence="9" id="KW-0408">Iron</keyword>
<evidence type="ECO:0000256" key="2">
    <source>
        <dbReference type="ARBA" id="ARBA00022485"/>
    </source>
</evidence>
<evidence type="ECO:0000256" key="9">
    <source>
        <dbReference type="ARBA" id="ARBA00023004"/>
    </source>
</evidence>
<evidence type="ECO:0000256" key="8">
    <source>
        <dbReference type="ARBA" id="ARBA00022840"/>
    </source>
</evidence>
<evidence type="ECO:0000256" key="12">
    <source>
        <dbReference type="ARBA" id="ARBA00023204"/>
    </source>
</evidence>
<dbReference type="InterPro" id="IPR011545">
    <property type="entry name" value="DEAD/DEAH_box_helicase_dom"/>
</dbReference>
<keyword evidence="8" id="KW-0067">ATP-binding</keyword>
<comment type="cofactor">
    <cofactor evidence="1">
        <name>[4Fe-4S] cluster</name>
        <dbReference type="ChEBI" id="CHEBI:49883"/>
    </cofactor>
</comment>
<dbReference type="GO" id="GO:0051539">
    <property type="term" value="F:4 iron, 4 sulfur cluster binding"/>
    <property type="evidence" value="ECO:0007669"/>
    <property type="project" value="UniProtKB-KW"/>
</dbReference>
<organism evidence="18 19">
    <name type="scientific">Ligilactobacillus salivarius</name>
    <dbReference type="NCBI Taxonomy" id="1624"/>
    <lineage>
        <taxon>Bacteria</taxon>
        <taxon>Bacillati</taxon>
        <taxon>Bacillota</taxon>
        <taxon>Bacilli</taxon>
        <taxon>Lactobacillales</taxon>
        <taxon>Lactobacillaceae</taxon>
        <taxon>Ligilactobacillus</taxon>
    </lineage>
</organism>
<dbReference type="InterPro" id="IPR006555">
    <property type="entry name" value="ATP-dep_Helicase_C"/>
</dbReference>
<evidence type="ECO:0000256" key="11">
    <source>
        <dbReference type="ARBA" id="ARBA00023125"/>
    </source>
</evidence>
<keyword evidence="3" id="KW-0479">Metal-binding</keyword>
<dbReference type="GO" id="GO:0003677">
    <property type="term" value="F:DNA binding"/>
    <property type="evidence" value="ECO:0007669"/>
    <property type="project" value="UniProtKB-KW"/>
</dbReference>
<evidence type="ECO:0000256" key="6">
    <source>
        <dbReference type="ARBA" id="ARBA00022801"/>
    </source>
</evidence>
<dbReference type="PROSITE" id="PS51193">
    <property type="entry name" value="HELICASE_ATP_BIND_2"/>
    <property type="match status" value="1"/>
</dbReference>
<keyword evidence="12" id="KW-0234">DNA repair</keyword>
<evidence type="ECO:0000313" key="18">
    <source>
        <dbReference type="EMBL" id="WHS17337.1"/>
    </source>
</evidence>
<dbReference type="SUPFAM" id="SSF52540">
    <property type="entry name" value="P-loop containing nucleoside triphosphate hydrolases"/>
    <property type="match status" value="1"/>
</dbReference>
<keyword evidence="7" id="KW-0347">Helicase</keyword>
<evidence type="ECO:0000259" key="17">
    <source>
        <dbReference type="PROSITE" id="PS51193"/>
    </source>
</evidence>
<keyword evidence="10" id="KW-0411">Iron-sulfur</keyword>
<evidence type="ECO:0000256" key="7">
    <source>
        <dbReference type="ARBA" id="ARBA00022806"/>
    </source>
</evidence>
<proteinExistence type="inferred from homology"/>
<evidence type="ECO:0000256" key="15">
    <source>
        <dbReference type="ARBA" id="ARBA00044969"/>
    </source>
</evidence>
<keyword evidence="5" id="KW-0227">DNA damage</keyword>
<dbReference type="GO" id="GO:0006281">
    <property type="term" value="P:DNA repair"/>
    <property type="evidence" value="ECO:0007669"/>
    <property type="project" value="UniProtKB-KW"/>
</dbReference>
<accession>A0ABD7YTP0</accession>
<dbReference type="Gene3D" id="1.10.30.20">
    <property type="entry name" value="Bacterial XPD DNA helicase, FeS cluster domain"/>
    <property type="match status" value="1"/>
</dbReference>
<dbReference type="Gene3D" id="3.90.320.10">
    <property type="match status" value="1"/>
</dbReference>
<dbReference type="SMART" id="SM00491">
    <property type="entry name" value="HELICc2"/>
    <property type="match status" value="1"/>
</dbReference>
<evidence type="ECO:0000313" key="19">
    <source>
        <dbReference type="Proteomes" id="UP001224533"/>
    </source>
</evidence>
<dbReference type="GO" id="GO:0046872">
    <property type="term" value="F:metal ion binding"/>
    <property type="evidence" value="ECO:0007669"/>
    <property type="project" value="UniProtKB-KW"/>
</dbReference>
<evidence type="ECO:0000256" key="4">
    <source>
        <dbReference type="ARBA" id="ARBA00022741"/>
    </source>
</evidence>
<dbReference type="Gene3D" id="3.40.50.300">
    <property type="entry name" value="P-loop containing nucleotide triphosphate hydrolases"/>
    <property type="match status" value="2"/>
</dbReference>
<reference evidence="18 19" key="1">
    <citation type="submission" date="2022-12" db="EMBL/GenBank/DDBJ databases">
        <title>Assessment of beneficial effects and identification of host adaptation-associated genes of Ligilactobacillus salivarius isolated from Meles meles.</title>
        <authorList>
            <person name="Wang Y."/>
        </authorList>
    </citation>
    <scope>NUCLEOTIDE SEQUENCE [LARGE SCALE GENOMIC DNA]</scope>
    <source>
        <strain evidence="18 19">S35</strain>
    </source>
</reference>
<protein>
    <recommendedName>
        <fullName evidence="15">DNA 5'-3' helicase</fullName>
        <ecNumber evidence="15">5.6.2.3</ecNumber>
    </recommendedName>
</protein>
<comment type="similarity">
    <text evidence="14">Belongs to the helicase family. DinG subfamily.</text>
</comment>
<dbReference type="Proteomes" id="UP001224533">
    <property type="component" value="Chromosome"/>
</dbReference>
<evidence type="ECO:0000256" key="10">
    <source>
        <dbReference type="ARBA" id="ARBA00023014"/>
    </source>
</evidence>
<evidence type="ECO:0000256" key="16">
    <source>
        <dbReference type="ARBA" id="ARBA00048954"/>
    </source>
</evidence>